<gene>
    <name evidence="1" type="ORF">C7431_104204</name>
</gene>
<comment type="caution">
    <text evidence="1">The sequence shown here is derived from an EMBL/GenBank/DDBJ whole genome shotgun (WGS) entry which is preliminary data.</text>
</comment>
<reference evidence="1 2" key="1">
    <citation type="submission" date="2018-05" db="EMBL/GenBank/DDBJ databases">
        <title>Genomic Encyclopedia of Type Strains, Phase IV (KMG-V): Genome sequencing to study the core and pangenomes of soil and plant-associated prokaryotes.</title>
        <authorList>
            <person name="Whitman W."/>
        </authorList>
    </citation>
    <scope>NUCLEOTIDE SEQUENCE [LARGE SCALE GENOMIC DNA]</scope>
    <source>
        <strain evidence="1 2">PNA 200-10</strain>
    </source>
</reference>
<evidence type="ECO:0000313" key="1">
    <source>
        <dbReference type="EMBL" id="PWK97527.1"/>
    </source>
</evidence>
<proteinExistence type="predicted"/>
<dbReference type="AlphaFoldDB" id="A0A2V2BMR4"/>
<organism evidence="1 2">
    <name type="scientific">Pantoea allii</name>
    <dbReference type="NCBI Taxonomy" id="574096"/>
    <lineage>
        <taxon>Bacteria</taxon>
        <taxon>Pseudomonadati</taxon>
        <taxon>Pseudomonadota</taxon>
        <taxon>Gammaproteobacteria</taxon>
        <taxon>Enterobacterales</taxon>
        <taxon>Erwiniaceae</taxon>
        <taxon>Pantoea</taxon>
    </lineage>
</organism>
<accession>A0A2V2BMR4</accession>
<sequence>MTPDLDGADHGINRFSLAVSHLHWVIFLNDKAPC</sequence>
<evidence type="ECO:0000313" key="2">
    <source>
        <dbReference type="Proteomes" id="UP000245981"/>
    </source>
</evidence>
<protein>
    <submittedName>
        <fullName evidence="1">Uncharacterized protein</fullName>
    </submittedName>
</protein>
<dbReference type="Proteomes" id="UP000245981">
    <property type="component" value="Unassembled WGS sequence"/>
</dbReference>
<dbReference type="EMBL" id="QGHF01000004">
    <property type="protein sequence ID" value="PWK97527.1"/>
    <property type="molecule type" value="Genomic_DNA"/>
</dbReference>
<name>A0A2V2BMR4_9GAMM</name>